<dbReference type="EC" id="5.1.1.4" evidence="2"/>
<keyword evidence="3" id="KW-1185">Reference proteome</keyword>
<keyword evidence="2" id="KW-0413">Isomerase</keyword>
<dbReference type="Gene3D" id="3.10.310.10">
    <property type="entry name" value="Diaminopimelate Epimerase, Chain A, domain 1"/>
    <property type="match status" value="2"/>
</dbReference>
<dbReference type="AlphaFoldDB" id="A0A0P1I071"/>
<protein>
    <submittedName>
        <fullName evidence="2">Proline racemase</fullName>
        <ecNumber evidence="2">5.1.1.4</ecNumber>
    </submittedName>
</protein>
<organism evidence="2 3">
    <name type="scientific">Ruegeria denitrificans</name>
    <dbReference type="NCBI Taxonomy" id="1715692"/>
    <lineage>
        <taxon>Bacteria</taxon>
        <taxon>Pseudomonadati</taxon>
        <taxon>Pseudomonadota</taxon>
        <taxon>Alphaproteobacteria</taxon>
        <taxon>Rhodobacterales</taxon>
        <taxon>Roseobacteraceae</taxon>
        <taxon>Ruegeria</taxon>
    </lineage>
</organism>
<dbReference type="GO" id="GO:0018112">
    <property type="term" value="F:proline racemase activity"/>
    <property type="evidence" value="ECO:0007669"/>
    <property type="project" value="UniProtKB-EC"/>
</dbReference>
<gene>
    <name evidence="2" type="ORF">RUE5091_00019</name>
</gene>
<name>A0A0P1I071_9RHOB</name>
<comment type="similarity">
    <text evidence="1">Belongs to the proline racemase family.</text>
</comment>
<dbReference type="STRING" id="1715692.RUE5091_00019"/>
<dbReference type="GO" id="GO:0047580">
    <property type="term" value="F:4-hydroxyproline epimerase activity"/>
    <property type="evidence" value="ECO:0007669"/>
    <property type="project" value="TreeGrafter"/>
</dbReference>
<evidence type="ECO:0000313" key="2">
    <source>
        <dbReference type="EMBL" id="CUJ82692.1"/>
    </source>
</evidence>
<sequence>MSGSNAMCVATVLLETGILPMQSPETRLVLEAPGGLVQIRAECLDGKVARVAIANLPSFVDRLGVRLSVPGLGDISVDTAFGGDSFVLVDADALGISPVPENARRLAQLGIQITDAVNEQLGFHHPNLPDWKHISFCEFTWPVQQGPVAENTVVIKPAKLDRSPCGTGTCARIAVLHARGELGLCETLISRSLIGSEFEGKILQEVMVGERRAILPEISGQAWITGTHQWMLDPSDPWPEGYRLSDTWPGAAN</sequence>
<evidence type="ECO:0000313" key="3">
    <source>
        <dbReference type="Proteomes" id="UP000051260"/>
    </source>
</evidence>
<accession>A0A0P1I071</accession>
<proteinExistence type="inferred from homology"/>
<dbReference type="PANTHER" id="PTHR33442">
    <property type="entry name" value="TRANS-3-HYDROXY-L-PROLINE DEHYDRATASE"/>
    <property type="match status" value="1"/>
</dbReference>
<evidence type="ECO:0000256" key="1">
    <source>
        <dbReference type="ARBA" id="ARBA00007529"/>
    </source>
</evidence>
<dbReference type="PANTHER" id="PTHR33442:SF5">
    <property type="entry name" value="BIFUNCTIONAL TRANS-3-HYDROXY-L-PROLINE DEHYDRATASE_2-EPIMERASE"/>
    <property type="match status" value="1"/>
</dbReference>
<dbReference type="SFLD" id="SFLDS00028">
    <property type="entry name" value="Proline_Racemase"/>
    <property type="match status" value="1"/>
</dbReference>
<dbReference type="SUPFAM" id="SSF54506">
    <property type="entry name" value="Diaminopimelate epimerase-like"/>
    <property type="match status" value="1"/>
</dbReference>
<dbReference type="InterPro" id="IPR008794">
    <property type="entry name" value="Pro_racemase_fam"/>
</dbReference>
<reference evidence="3" key="1">
    <citation type="submission" date="2015-09" db="EMBL/GenBank/DDBJ databases">
        <authorList>
            <person name="Rodrigo-Torres L."/>
            <person name="Arahal D.R."/>
        </authorList>
    </citation>
    <scope>NUCLEOTIDE SEQUENCE [LARGE SCALE GENOMIC DNA]</scope>
    <source>
        <strain evidence="3">CECT 5091</strain>
    </source>
</reference>
<dbReference type="Pfam" id="PF05544">
    <property type="entry name" value="Pro_racemase"/>
    <property type="match status" value="1"/>
</dbReference>
<dbReference type="FunFam" id="3.10.310.10:FF:000005">
    <property type="entry name" value="Proline racemase"/>
    <property type="match status" value="1"/>
</dbReference>
<dbReference type="EMBL" id="CYUD01000001">
    <property type="protein sequence ID" value="CUJ82692.1"/>
    <property type="molecule type" value="Genomic_DNA"/>
</dbReference>
<dbReference type="Proteomes" id="UP000051260">
    <property type="component" value="Unassembled WGS sequence"/>
</dbReference>